<feature type="transmembrane region" description="Helical" evidence="1">
    <location>
        <begin position="195"/>
        <end position="217"/>
    </location>
</feature>
<evidence type="ECO:0000313" key="2">
    <source>
        <dbReference type="EMBL" id="EDY20168.1"/>
    </source>
</evidence>
<feature type="transmembrane region" description="Helical" evidence="1">
    <location>
        <begin position="150"/>
        <end position="175"/>
    </location>
</feature>
<dbReference type="RefSeq" id="WP_006979417.1">
    <property type="nucleotide sequence ID" value="NZ_ABVL01000005.1"/>
</dbReference>
<dbReference type="Pfam" id="PF14808">
    <property type="entry name" value="TMEM164"/>
    <property type="match status" value="1"/>
</dbReference>
<dbReference type="eggNOG" id="COG5522">
    <property type="taxonomic scope" value="Bacteria"/>
</dbReference>
<dbReference type="AlphaFoldDB" id="B4CZK4"/>
<gene>
    <name evidence="2" type="ORF">CfE428DRAFT_2092</name>
</gene>
<keyword evidence="1" id="KW-0812">Transmembrane</keyword>
<accession>B4CZK4</accession>
<keyword evidence="1" id="KW-0472">Membrane</keyword>
<dbReference type="EMBL" id="ABVL01000005">
    <property type="protein sequence ID" value="EDY20168.1"/>
    <property type="molecule type" value="Genomic_DNA"/>
</dbReference>
<organism evidence="2 3">
    <name type="scientific">Chthoniobacter flavus Ellin428</name>
    <dbReference type="NCBI Taxonomy" id="497964"/>
    <lineage>
        <taxon>Bacteria</taxon>
        <taxon>Pseudomonadati</taxon>
        <taxon>Verrucomicrobiota</taxon>
        <taxon>Spartobacteria</taxon>
        <taxon>Chthoniobacterales</taxon>
        <taxon>Chthoniobacteraceae</taxon>
        <taxon>Chthoniobacter</taxon>
    </lineage>
</organism>
<reference evidence="2 3" key="1">
    <citation type="journal article" date="2011" name="J. Bacteriol.">
        <title>Genome sequence of Chthoniobacter flavus Ellin428, an aerobic heterotrophic soil bacterium.</title>
        <authorList>
            <person name="Kant R."/>
            <person name="van Passel M.W."/>
            <person name="Palva A."/>
            <person name="Lucas S."/>
            <person name="Lapidus A."/>
            <person name="Glavina Del Rio T."/>
            <person name="Dalin E."/>
            <person name="Tice H."/>
            <person name="Bruce D."/>
            <person name="Goodwin L."/>
            <person name="Pitluck S."/>
            <person name="Larimer F.W."/>
            <person name="Land M.L."/>
            <person name="Hauser L."/>
            <person name="Sangwan P."/>
            <person name="de Vos W.M."/>
            <person name="Janssen P.H."/>
            <person name="Smidt H."/>
        </authorList>
    </citation>
    <scope>NUCLEOTIDE SEQUENCE [LARGE SCALE GENOMIC DNA]</scope>
    <source>
        <strain evidence="2 3">Ellin428</strain>
    </source>
</reference>
<sequence length="235" mass="26496">MSPFQIASFIFIAVGPLLVWMFDRKPHTAHLTRICERTLAVLLVLALLGELGAKISDGTFDFADALPMQLCDWALFTISAALWWRWRPGFDVAYFWGLAGTAQALFTPAIASDLFWGRLLIFFFIHAGIVAGVLHLLLTARFRPEWPRSIIRLAIASCCYVIIALTANALTGGNYGFLSHKPPTHSMLDLFSNTHWLYVLEINLTGWVFFAVLYLPWAIADICRSRRIAQEPLPR</sequence>
<dbReference type="NCBIfam" id="TIGR02206">
    <property type="entry name" value="intg_mem_TP0381"/>
    <property type="match status" value="1"/>
</dbReference>
<feature type="transmembrane region" description="Helical" evidence="1">
    <location>
        <begin position="117"/>
        <end position="138"/>
    </location>
</feature>
<dbReference type="Proteomes" id="UP000005824">
    <property type="component" value="Unassembled WGS sequence"/>
</dbReference>
<proteinExistence type="predicted"/>
<protein>
    <submittedName>
        <fullName evidence="2">Conserved hypothetical integral membrane protein</fullName>
    </submittedName>
</protein>
<dbReference type="STRING" id="497964.CfE428DRAFT_2092"/>
<dbReference type="InParanoid" id="B4CZK4"/>
<name>B4CZK4_9BACT</name>
<dbReference type="InterPro" id="IPR011737">
    <property type="entry name" value="CHP02206_TP0381"/>
</dbReference>
<comment type="caution">
    <text evidence="2">The sequence shown here is derived from an EMBL/GenBank/DDBJ whole genome shotgun (WGS) entry which is preliminary data.</text>
</comment>
<evidence type="ECO:0000313" key="3">
    <source>
        <dbReference type="Proteomes" id="UP000005824"/>
    </source>
</evidence>
<evidence type="ECO:0000256" key="1">
    <source>
        <dbReference type="SAM" id="Phobius"/>
    </source>
</evidence>
<keyword evidence="3" id="KW-1185">Reference proteome</keyword>
<keyword evidence="1" id="KW-1133">Transmembrane helix</keyword>
<feature type="transmembrane region" description="Helical" evidence="1">
    <location>
        <begin position="6"/>
        <end position="22"/>
    </location>
</feature>
<feature type="transmembrane region" description="Helical" evidence="1">
    <location>
        <begin position="93"/>
        <end position="111"/>
    </location>
</feature>